<dbReference type="InterPro" id="IPR029045">
    <property type="entry name" value="ClpP/crotonase-like_dom_sf"/>
</dbReference>
<organism evidence="2 3">
    <name type="scientific">Allomyces macrogynus (strain ATCC 38327)</name>
    <name type="common">Allomyces javanicus var. macrogynus</name>
    <dbReference type="NCBI Taxonomy" id="578462"/>
    <lineage>
        <taxon>Eukaryota</taxon>
        <taxon>Fungi</taxon>
        <taxon>Fungi incertae sedis</taxon>
        <taxon>Blastocladiomycota</taxon>
        <taxon>Blastocladiomycetes</taxon>
        <taxon>Blastocladiales</taxon>
        <taxon>Blastocladiaceae</taxon>
        <taxon>Allomyces</taxon>
    </lineage>
</organism>
<dbReference type="InterPro" id="IPR045190">
    <property type="entry name" value="MCCB/AccD1-like"/>
</dbReference>
<dbReference type="InterPro" id="IPR034733">
    <property type="entry name" value="AcCoA_carboxyl_beta"/>
</dbReference>
<dbReference type="SUPFAM" id="SSF52096">
    <property type="entry name" value="ClpP/crotonase"/>
    <property type="match status" value="1"/>
</dbReference>
<dbReference type="PANTHER" id="PTHR22855">
    <property type="entry name" value="ACETYL, PROPIONYL, PYRUVATE, AND GLUTACONYL CARBOXYLASE-RELATED"/>
    <property type="match status" value="1"/>
</dbReference>
<dbReference type="PANTHER" id="PTHR22855:SF46">
    <property type="entry name" value="METHYLCROTONOYL-COA CARBOXYLASE"/>
    <property type="match status" value="1"/>
</dbReference>
<evidence type="ECO:0000313" key="2">
    <source>
        <dbReference type="EMBL" id="KNE69163.1"/>
    </source>
</evidence>
<protein>
    <recommendedName>
        <fullName evidence="1">CoA carboxyltransferase C-terminal domain-containing protein</fullName>
    </recommendedName>
</protein>
<feature type="domain" description="CoA carboxyltransferase C-terminal" evidence="1">
    <location>
        <begin position="148"/>
        <end position="324"/>
    </location>
</feature>
<reference evidence="2 3" key="1">
    <citation type="submission" date="2009-11" db="EMBL/GenBank/DDBJ databases">
        <title>Annotation of Allomyces macrogynus ATCC 38327.</title>
        <authorList>
            <consortium name="The Broad Institute Genome Sequencing Platform"/>
            <person name="Russ C."/>
            <person name="Cuomo C."/>
            <person name="Burger G."/>
            <person name="Gray M.W."/>
            <person name="Holland P.W.H."/>
            <person name="King N."/>
            <person name="Lang F.B.F."/>
            <person name="Roger A.J."/>
            <person name="Ruiz-Trillo I."/>
            <person name="Young S.K."/>
            <person name="Zeng Q."/>
            <person name="Gargeya S."/>
            <person name="Fitzgerald M."/>
            <person name="Haas B."/>
            <person name="Abouelleil A."/>
            <person name="Alvarado L."/>
            <person name="Arachchi H.M."/>
            <person name="Berlin A."/>
            <person name="Chapman S.B."/>
            <person name="Gearin G."/>
            <person name="Goldberg J."/>
            <person name="Griggs A."/>
            <person name="Gujja S."/>
            <person name="Hansen M."/>
            <person name="Heiman D."/>
            <person name="Howarth C."/>
            <person name="Larimer J."/>
            <person name="Lui A."/>
            <person name="MacDonald P.J.P."/>
            <person name="McCowen C."/>
            <person name="Montmayeur A."/>
            <person name="Murphy C."/>
            <person name="Neiman D."/>
            <person name="Pearson M."/>
            <person name="Priest M."/>
            <person name="Roberts A."/>
            <person name="Saif S."/>
            <person name="Shea T."/>
            <person name="Sisk P."/>
            <person name="Stolte C."/>
            <person name="Sykes S."/>
            <person name="Wortman J."/>
            <person name="Nusbaum C."/>
            <person name="Birren B."/>
        </authorList>
    </citation>
    <scope>NUCLEOTIDE SEQUENCE [LARGE SCALE GENOMIC DNA]</scope>
    <source>
        <strain evidence="2 3">ATCC 38327</strain>
    </source>
</reference>
<evidence type="ECO:0000313" key="3">
    <source>
        <dbReference type="Proteomes" id="UP000054350"/>
    </source>
</evidence>
<dbReference type="Pfam" id="PF01039">
    <property type="entry name" value="Carboxyl_trans"/>
    <property type="match status" value="2"/>
</dbReference>
<dbReference type="EMBL" id="GG745359">
    <property type="protein sequence ID" value="KNE69163.1"/>
    <property type="molecule type" value="Genomic_DNA"/>
</dbReference>
<reference evidence="3" key="2">
    <citation type="submission" date="2009-11" db="EMBL/GenBank/DDBJ databases">
        <title>The Genome Sequence of Allomyces macrogynus strain ATCC 38327.</title>
        <authorList>
            <consortium name="The Broad Institute Genome Sequencing Platform"/>
            <person name="Russ C."/>
            <person name="Cuomo C."/>
            <person name="Shea T."/>
            <person name="Young S.K."/>
            <person name="Zeng Q."/>
            <person name="Koehrsen M."/>
            <person name="Haas B."/>
            <person name="Borodovsky M."/>
            <person name="Guigo R."/>
            <person name="Alvarado L."/>
            <person name="Berlin A."/>
            <person name="Borenstein D."/>
            <person name="Chen Z."/>
            <person name="Engels R."/>
            <person name="Freedman E."/>
            <person name="Gellesch M."/>
            <person name="Goldberg J."/>
            <person name="Griggs A."/>
            <person name="Gujja S."/>
            <person name="Heiman D."/>
            <person name="Hepburn T."/>
            <person name="Howarth C."/>
            <person name="Jen D."/>
            <person name="Larson L."/>
            <person name="Lewis B."/>
            <person name="Mehta T."/>
            <person name="Park D."/>
            <person name="Pearson M."/>
            <person name="Roberts A."/>
            <person name="Saif S."/>
            <person name="Shenoy N."/>
            <person name="Sisk P."/>
            <person name="Stolte C."/>
            <person name="Sykes S."/>
            <person name="Walk T."/>
            <person name="White J."/>
            <person name="Yandava C."/>
            <person name="Burger G."/>
            <person name="Gray M.W."/>
            <person name="Holland P.W.H."/>
            <person name="King N."/>
            <person name="Lang F.B.F."/>
            <person name="Roger A.J."/>
            <person name="Ruiz-Trillo I."/>
            <person name="Lander E."/>
            <person name="Nusbaum C."/>
        </authorList>
    </citation>
    <scope>NUCLEOTIDE SEQUENCE [LARGE SCALE GENOMIC DNA]</scope>
    <source>
        <strain evidence="3">ATCC 38327</strain>
    </source>
</reference>
<dbReference type="Gene3D" id="3.90.226.10">
    <property type="entry name" value="2-enoyl-CoA Hydratase, Chain A, domain 1"/>
    <property type="match status" value="3"/>
</dbReference>
<dbReference type="STRING" id="578462.A0A0L0T2S7"/>
<evidence type="ECO:0000259" key="1">
    <source>
        <dbReference type="PROSITE" id="PS50989"/>
    </source>
</evidence>
<dbReference type="Proteomes" id="UP000054350">
    <property type="component" value="Unassembled WGS sequence"/>
</dbReference>
<accession>A0A0L0T2S7</accession>
<sequence>MGVPSVAVVFGSSPVGRTCRAWPITASWSSGRPKCFLGGPPLVYAATGEVTDDETLGGADMHARVLCGIAGYAQRAGEVVPRGLAGPDRPPLYPAEELLGVVSPNPRIPFDARDVLARIVDASEWVDFKPLYGANVITAFAAIHGIPFIRLSEMKGVPIVFLHKITGFMVGKSFEEQGIIKAGAQFINAVANAQVPLVSVLIGASYGAGNYAMAGRAYEPRFLFSYPNSKCSVMGADQLVNVMDIVARQSAERYKPVNEDRLAAQKAMLQAMVEDESSCWFTTSRVLDDGVIDPRDTRNVLWMVLHVVYRTVPAERQLGGVSRM</sequence>
<dbReference type="AlphaFoldDB" id="A0A0L0T2S7"/>
<dbReference type="VEuPathDB" id="FungiDB:AMAG_14016"/>
<proteinExistence type="predicted"/>
<dbReference type="OrthoDB" id="439921at2759"/>
<dbReference type="InterPro" id="IPR011763">
    <property type="entry name" value="COA_CT_C"/>
</dbReference>
<dbReference type="GO" id="GO:0016874">
    <property type="term" value="F:ligase activity"/>
    <property type="evidence" value="ECO:0007669"/>
    <property type="project" value="InterPro"/>
</dbReference>
<dbReference type="eggNOG" id="KOG0540">
    <property type="taxonomic scope" value="Eukaryota"/>
</dbReference>
<dbReference type="PROSITE" id="PS50989">
    <property type="entry name" value="COA_CT_CTER"/>
    <property type="match status" value="1"/>
</dbReference>
<name>A0A0L0T2S7_ALLM3</name>
<gene>
    <name evidence="2" type="ORF">AMAG_14016</name>
</gene>
<keyword evidence="3" id="KW-1185">Reference proteome</keyword>